<sequence>MSRPSSPLAVTHVSRRWREVALTNSGLWRRVTVSPRDIRHRDFLSERLKRSKGRTICLALDFGALYAPFDCDGLWTLLQIVGKHLGRCYDLSIRTQWDAWVVIIVLFNERAYKNLVTLDLRMVAPPEGSPLYGALALPAFPFHLPDEHKLQRISLDGMMVKCRSLKYLTEIRMMNEGAPRLGFWLTHLTEKLSLEDFLVPKTFPPVPGGPIDPVFSPITHLVLSRLRATPLTEFANREHNCVPFFTGLQTPYLLTLEILDWDVRGRAWSDFLASLPAAQDKYLRVTRLRLRGMHFVGMEYAYVALFLGSFPALVNLQIEECFPGTWETAMDVLEVDEKLCPGVTKIRLLDTLVLYRDDPLPFRNATMLGSLGWAA</sequence>
<keyword evidence="2" id="KW-1185">Reference proteome</keyword>
<gene>
    <name evidence="1" type="ORF">DFH07DRAFT_1037138</name>
</gene>
<evidence type="ECO:0000313" key="1">
    <source>
        <dbReference type="EMBL" id="KAJ7747414.1"/>
    </source>
</evidence>
<dbReference type="AlphaFoldDB" id="A0AAD7IRL8"/>
<evidence type="ECO:0000313" key="2">
    <source>
        <dbReference type="Proteomes" id="UP001215280"/>
    </source>
</evidence>
<organism evidence="1 2">
    <name type="scientific">Mycena maculata</name>
    <dbReference type="NCBI Taxonomy" id="230809"/>
    <lineage>
        <taxon>Eukaryota</taxon>
        <taxon>Fungi</taxon>
        <taxon>Dikarya</taxon>
        <taxon>Basidiomycota</taxon>
        <taxon>Agaricomycotina</taxon>
        <taxon>Agaricomycetes</taxon>
        <taxon>Agaricomycetidae</taxon>
        <taxon>Agaricales</taxon>
        <taxon>Marasmiineae</taxon>
        <taxon>Mycenaceae</taxon>
        <taxon>Mycena</taxon>
    </lineage>
</organism>
<protein>
    <recommendedName>
        <fullName evidence="3">F-box domain-containing protein</fullName>
    </recommendedName>
</protein>
<reference evidence="1" key="1">
    <citation type="submission" date="2023-03" db="EMBL/GenBank/DDBJ databases">
        <title>Massive genome expansion in bonnet fungi (Mycena s.s.) driven by repeated elements and novel gene families across ecological guilds.</title>
        <authorList>
            <consortium name="Lawrence Berkeley National Laboratory"/>
            <person name="Harder C.B."/>
            <person name="Miyauchi S."/>
            <person name="Viragh M."/>
            <person name="Kuo A."/>
            <person name="Thoen E."/>
            <person name="Andreopoulos B."/>
            <person name="Lu D."/>
            <person name="Skrede I."/>
            <person name="Drula E."/>
            <person name="Henrissat B."/>
            <person name="Morin E."/>
            <person name="Kohler A."/>
            <person name="Barry K."/>
            <person name="LaButti K."/>
            <person name="Morin E."/>
            <person name="Salamov A."/>
            <person name="Lipzen A."/>
            <person name="Mereny Z."/>
            <person name="Hegedus B."/>
            <person name="Baldrian P."/>
            <person name="Stursova M."/>
            <person name="Weitz H."/>
            <person name="Taylor A."/>
            <person name="Grigoriev I.V."/>
            <person name="Nagy L.G."/>
            <person name="Martin F."/>
            <person name="Kauserud H."/>
        </authorList>
    </citation>
    <scope>NUCLEOTIDE SEQUENCE</scope>
    <source>
        <strain evidence="1">CBHHK188m</strain>
    </source>
</reference>
<name>A0AAD7IRL8_9AGAR</name>
<accession>A0AAD7IRL8</accession>
<proteinExistence type="predicted"/>
<dbReference type="EMBL" id="JARJLG010000094">
    <property type="protein sequence ID" value="KAJ7747414.1"/>
    <property type="molecule type" value="Genomic_DNA"/>
</dbReference>
<dbReference type="Proteomes" id="UP001215280">
    <property type="component" value="Unassembled WGS sequence"/>
</dbReference>
<comment type="caution">
    <text evidence="1">The sequence shown here is derived from an EMBL/GenBank/DDBJ whole genome shotgun (WGS) entry which is preliminary data.</text>
</comment>
<evidence type="ECO:0008006" key="3">
    <source>
        <dbReference type="Google" id="ProtNLM"/>
    </source>
</evidence>